<reference evidence="3 4" key="1">
    <citation type="journal article" date="2018" name="Vet. Microbiol.">
        <title>Characterisation of Staphylococcus felis isolated from cats using whole genome sequencing.</title>
        <authorList>
            <person name="Worthing K."/>
            <person name="Pang S."/>
            <person name="Trott D.J."/>
            <person name="Abraham S."/>
            <person name="Coombs G.W."/>
            <person name="Jordan D."/>
            <person name="McIntyre L."/>
            <person name="Davies M.R."/>
            <person name="Norris J."/>
        </authorList>
    </citation>
    <scope>NUCLEOTIDE SEQUENCE [LARGE SCALE GENOMIC DNA]</scope>
    <source>
        <strain evidence="3 4">F9</strain>
    </source>
</reference>
<feature type="signal peptide" evidence="2">
    <location>
        <begin position="1"/>
        <end position="17"/>
    </location>
</feature>
<sequence length="208" mass="23283">MKFKILGMLLSAGVILAACGNDDDDNNQSNNNQNQNQTEQTNSTNDSDDAQDSDDQTQQNSNSQQTRHVSDIQTSPDQAIETAKKSFDGDLKSIEYKQENGEWIYEVNLVNGNEEGEVKVSDSDNKVINVHKEQDNDNEQNETINEKDAIKYEDAVKKAQDEVSGELKQWTLNDDDGQLVYEVELMDGTQEKEVQLDAKSGDIISTDQ</sequence>
<dbReference type="Pfam" id="PF03413">
    <property type="entry name" value="PepSY"/>
    <property type="match status" value="2"/>
</dbReference>
<feature type="compositionally biased region" description="Low complexity" evidence="1">
    <location>
        <begin position="27"/>
        <end position="45"/>
    </location>
</feature>
<feature type="compositionally biased region" description="Acidic residues" evidence="1">
    <location>
        <begin position="46"/>
        <end position="55"/>
    </location>
</feature>
<dbReference type="AlphaFoldDB" id="A0A2K3Z269"/>
<comment type="caution">
    <text evidence="3">The sequence shown here is derived from an EMBL/GenBank/DDBJ whole genome shotgun (WGS) entry which is preliminary data.</text>
</comment>
<accession>A0A2K3Z269</accession>
<feature type="compositionally biased region" description="Low complexity" evidence="1">
    <location>
        <begin position="56"/>
        <end position="66"/>
    </location>
</feature>
<evidence type="ECO:0000256" key="2">
    <source>
        <dbReference type="SAM" id="SignalP"/>
    </source>
</evidence>
<keyword evidence="2" id="KW-0732">Signal</keyword>
<dbReference type="GeneID" id="48057985"/>
<dbReference type="EMBL" id="QKXQ01000229">
    <property type="protein sequence ID" value="REH96968.1"/>
    <property type="molecule type" value="Genomic_DNA"/>
</dbReference>
<dbReference type="RefSeq" id="WP_103210729.1">
    <property type="nucleotide sequence ID" value="NZ_CAJUZQ010000013.1"/>
</dbReference>
<evidence type="ECO:0000256" key="1">
    <source>
        <dbReference type="SAM" id="MobiDB-lite"/>
    </source>
</evidence>
<name>A0A2K3Z269_9STAP</name>
<organism evidence="3 4">
    <name type="scientific">Staphylococcus felis</name>
    <dbReference type="NCBI Taxonomy" id="46127"/>
    <lineage>
        <taxon>Bacteria</taxon>
        <taxon>Bacillati</taxon>
        <taxon>Bacillota</taxon>
        <taxon>Bacilli</taxon>
        <taxon>Bacillales</taxon>
        <taxon>Staphylococcaceae</taxon>
        <taxon>Staphylococcus</taxon>
    </lineage>
</organism>
<feature type="region of interest" description="Disordered" evidence="1">
    <location>
        <begin position="23"/>
        <end position="78"/>
    </location>
</feature>
<dbReference type="OrthoDB" id="2418653at2"/>
<feature type="chain" id="PRO_5043646679" evidence="2">
    <location>
        <begin position="18"/>
        <end position="208"/>
    </location>
</feature>
<protein>
    <submittedName>
        <fullName evidence="3">Uncharacterized protein</fullName>
    </submittedName>
</protein>
<dbReference type="Gene3D" id="3.10.450.40">
    <property type="match status" value="2"/>
</dbReference>
<dbReference type="InterPro" id="IPR025711">
    <property type="entry name" value="PepSY"/>
</dbReference>
<evidence type="ECO:0000313" key="4">
    <source>
        <dbReference type="Proteomes" id="UP000256562"/>
    </source>
</evidence>
<gene>
    <name evidence="3" type="ORF">DOS83_04790</name>
</gene>
<dbReference type="Proteomes" id="UP000256562">
    <property type="component" value="Unassembled WGS sequence"/>
</dbReference>
<dbReference type="PROSITE" id="PS51257">
    <property type="entry name" value="PROKAR_LIPOPROTEIN"/>
    <property type="match status" value="1"/>
</dbReference>
<dbReference type="KEGG" id="sfq:C7J90_07080"/>
<evidence type="ECO:0000313" key="3">
    <source>
        <dbReference type="EMBL" id="REH96968.1"/>
    </source>
</evidence>
<proteinExistence type="predicted"/>